<evidence type="ECO:0000256" key="10">
    <source>
        <dbReference type="ARBA" id="ARBA00023065"/>
    </source>
</evidence>
<dbReference type="InterPro" id="IPR005124">
    <property type="entry name" value="V-ATPase_G"/>
</dbReference>
<feature type="transmembrane region" description="Helical" evidence="15">
    <location>
        <begin position="47"/>
        <end position="68"/>
    </location>
</feature>
<dbReference type="PROSITE" id="PS50283">
    <property type="entry name" value="NA_SOLUT_SYMP_3"/>
    <property type="match status" value="1"/>
</dbReference>
<sequence length="778" mass="87187">MIHVADYIVFFVVVLFVILQAIFHAFRRGGQRTPNQFFFGGRSLKAVPISASLLVSCMSAVALLGYPGEVYEYGLGYASFILAIVWVYPVAAYVFVPVIRGLRITSCYEYFDLRYNYLSRLVTSALFLILSAFYVGIVMMGPASALATVYGFNAWECVLFVAVICTLYTTLAGVKGIVWTDVVFFAIILITMVIILSVGSTELGGASNIWAYNAAEDRLNFFHVPFDLTERVTFFNCIVGGGINLLALLVTQIMLQRMVSTVSTKETKKAVLLNMPYMCIFQPILYSIGAMVFAYYNGRDLDTIVGATTDQNLKSVPSIVPETMTPTTNPATLASAMIGVPRQEPTYYSSDEVLVFFVRDCFRFMPGFTGLFFSAIFAGTVSLVSSSLSAMAAVTLEDYVKPWIIWRSRGREIYTNDAKNLMKAQIIVVMFGCVSVAFSFLVMSMDSMLEASNIVLGVFGGPLLAAMLMGVAYKRSTGTGVVVGILVGLSMALWVSVGALVHADHLDEVLVVYSLSFMWYGAWAFCVTFIVGVIVSEVHRRSSKQERDADQQLVAIFLREKEKTIKTTEVFFSDKEIEKMLGEADGRSLETIKEARKRKTAKMRSVRKDAAAEIVEYRTEQKRRFENIERSRMCHDDSYARSIEIETRQKIKEADRMFHKKKEMVVDYVLSMVCDISPQVHENYYFVNSCVGDYDIDQGSDHDIDHSCDNSGDHDSDHGIDHDSDHMVDHNHDSDHKIGHNHDKDYGVDYNLNSDSNIDNTLDSYITANKFQDSYYHL</sequence>
<dbReference type="PANTHER" id="PTHR42985">
    <property type="entry name" value="SODIUM-COUPLED MONOCARBOXYLATE TRANSPORTER"/>
    <property type="match status" value="1"/>
</dbReference>
<dbReference type="NCBIfam" id="TIGR00813">
    <property type="entry name" value="sss"/>
    <property type="match status" value="1"/>
</dbReference>
<keyword evidence="9" id="KW-0915">Sodium</keyword>
<feature type="transmembrane region" description="Helical" evidence="15">
    <location>
        <begin position="152"/>
        <end position="171"/>
    </location>
</feature>
<keyword evidence="10" id="KW-0406">Ion transport</keyword>
<evidence type="ECO:0000256" key="3">
    <source>
        <dbReference type="ARBA" id="ARBA00010066"/>
    </source>
</evidence>
<gene>
    <name evidence="17" type="primary">LOC100375502</name>
</gene>
<keyword evidence="11 15" id="KW-0472">Membrane</keyword>
<evidence type="ECO:0000256" key="13">
    <source>
        <dbReference type="RuleBase" id="RU362091"/>
    </source>
</evidence>
<evidence type="ECO:0000256" key="7">
    <source>
        <dbReference type="ARBA" id="ARBA00022781"/>
    </source>
</evidence>
<evidence type="ECO:0000256" key="6">
    <source>
        <dbReference type="ARBA" id="ARBA00022692"/>
    </source>
</evidence>
<keyword evidence="7" id="KW-0375">Hydrogen ion transport</keyword>
<dbReference type="Pfam" id="PF00474">
    <property type="entry name" value="SSF"/>
    <property type="match status" value="1"/>
</dbReference>
<feature type="transmembrane region" description="Helical" evidence="15">
    <location>
        <begin position="275"/>
        <end position="296"/>
    </location>
</feature>
<feature type="transmembrane region" description="Helical" evidence="15">
    <location>
        <begin position="233"/>
        <end position="255"/>
    </location>
</feature>
<keyword evidence="12" id="KW-0739">Sodium transport</keyword>
<evidence type="ECO:0000256" key="8">
    <source>
        <dbReference type="ARBA" id="ARBA00022989"/>
    </source>
</evidence>
<keyword evidence="6 15" id="KW-0812">Transmembrane</keyword>
<evidence type="ECO:0000256" key="1">
    <source>
        <dbReference type="ARBA" id="ARBA00004651"/>
    </source>
</evidence>
<dbReference type="Gene3D" id="1.20.1730.10">
    <property type="entry name" value="Sodium/glucose cotransporter"/>
    <property type="match status" value="1"/>
</dbReference>
<evidence type="ECO:0000256" key="12">
    <source>
        <dbReference type="ARBA" id="ARBA00023201"/>
    </source>
</evidence>
<comment type="similarity">
    <text evidence="3">Belongs to the V-ATPase G subunit family.</text>
</comment>
<proteinExistence type="inferred from homology"/>
<comment type="subcellular location">
    <subcellularLocation>
        <location evidence="1">Cell membrane</location>
        <topology evidence="1">Multi-pass membrane protein</topology>
    </subcellularLocation>
</comment>
<feature type="transmembrane region" description="Helical" evidence="15">
    <location>
        <begin position="74"/>
        <end position="96"/>
    </location>
</feature>
<feature type="transmembrane region" description="Helical" evidence="15">
    <location>
        <begin position="517"/>
        <end position="535"/>
    </location>
</feature>
<feature type="transmembrane region" description="Helical" evidence="15">
    <location>
        <begin position="178"/>
        <end position="198"/>
    </location>
</feature>
<dbReference type="InterPro" id="IPR001734">
    <property type="entry name" value="Na/solute_symporter"/>
</dbReference>
<feature type="region of interest" description="Disordered" evidence="14">
    <location>
        <begin position="703"/>
        <end position="740"/>
    </location>
</feature>
<evidence type="ECO:0000256" key="9">
    <source>
        <dbReference type="ARBA" id="ARBA00023053"/>
    </source>
</evidence>
<evidence type="ECO:0000256" key="5">
    <source>
        <dbReference type="ARBA" id="ARBA00022475"/>
    </source>
</evidence>
<dbReference type="RefSeq" id="XP_002730727.1">
    <property type="nucleotide sequence ID" value="XM_002730681.1"/>
</dbReference>
<name>A0ABM0GIQ7_SACKO</name>
<dbReference type="NCBIfam" id="TIGR01147">
    <property type="entry name" value="V_ATP_synt_G"/>
    <property type="match status" value="1"/>
</dbReference>
<accession>A0ABM0GIQ7</accession>
<feature type="transmembrane region" description="Helical" evidence="15">
    <location>
        <begin position="454"/>
        <end position="473"/>
    </location>
</feature>
<evidence type="ECO:0000313" key="17">
    <source>
        <dbReference type="RefSeq" id="XP_002730727.1"/>
    </source>
</evidence>
<dbReference type="InterPro" id="IPR051163">
    <property type="entry name" value="Sodium:Solute_Symporter_SSF"/>
</dbReference>
<organism evidence="16 17">
    <name type="scientific">Saccoglossus kowalevskii</name>
    <name type="common">Acorn worm</name>
    <dbReference type="NCBI Taxonomy" id="10224"/>
    <lineage>
        <taxon>Eukaryota</taxon>
        <taxon>Metazoa</taxon>
        <taxon>Hemichordata</taxon>
        <taxon>Enteropneusta</taxon>
        <taxon>Harrimaniidae</taxon>
        <taxon>Saccoglossus</taxon>
    </lineage>
</organism>
<dbReference type="PANTHER" id="PTHR42985:SF40">
    <property type="entry name" value="LD47995P-RELATED"/>
    <property type="match status" value="1"/>
</dbReference>
<evidence type="ECO:0000256" key="4">
    <source>
        <dbReference type="ARBA" id="ARBA00022448"/>
    </source>
</evidence>
<keyword evidence="5" id="KW-1003">Cell membrane</keyword>
<feature type="transmembrane region" description="Helical" evidence="15">
    <location>
        <begin position="6"/>
        <end position="26"/>
    </location>
</feature>
<evidence type="ECO:0000256" key="11">
    <source>
        <dbReference type="ARBA" id="ARBA00023136"/>
    </source>
</evidence>
<comment type="similarity">
    <text evidence="2 13">Belongs to the sodium:solute symporter (SSF) (TC 2.A.21) family.</text>
</comment>
<feature type="transmembrane region" description="Helical" evidence="15">
    <location>
        <begin position="117"/>
        <end position="140"/>
    </location>
</feature>
<keyword evidence="8 15" id="KW-1133">Transmembrane helix</keyword>
<dbReference type="Pfam" id="PF03179">
    <property type="entry name" value="V-ATPase_G"/>
    <property type="match status" value="1"/>
</dbReference>
<dbReference type="GeneID" id="100375502"/>
<keyword evidence="16" id="KW-1185">Reference proteome</keyword>
<evidence type="ECO:0000256" key="15">
    <source>
        <dbReference type="SAM" id="Phobius"/>
    </source>
</evidence>
<feature type="transmembrane region" description="Helical" evidence="15">
    <location>
        <begin position="372"/>
        <end position="400"/>
    </location>
</feature>
<reference evidence="17" key="1">
    <citation type="submission" date="2025-08" db="UniProtKB">
        <authorList>
            <consortium name="RefSeq"/>
        </authorList>
    </citation>
    <scope>IDENTIFICATION</scope>
    <source>
        <tissue evidence="17">Testes</tissue>
    </source>
</reference>
<dbReference type="Proteomes" id="UP000694865">
    <property type="component" value="Unplaced"/>
</dbReference>
<evidence type="ECO:0000256" key="2">
    <source>
        <dbReference type="ARBA" id="ARBA00006434"/>
    </source>
</evidence>
<dbReference type="Gene3D" id="1.20.5.2950">
    <property type="match status" value="1"/>
</dbReference>
<feature type="transmembrane region" description="Helical" evidence="15">
    <location>
        <begin position="480"/>
        <end position="497"/>
    </location>
</feature>
<keyword evidence="4" id="KW-0813">Transport</keyword>
<feature type="transmembrane region" description="Helical" evidence="15">
    <location>
        <begin position="421"/>
        <end position="442"/>
    </location>
</feature>
<evidence type="ECO:0000313" key="16">
    <source>
        <dbReference type="Proteomes" id="UP000694865"/>
    </source>
</evidence>
<dbReference type="InterPro" id="IPR038377">
    <property type="entry name" value="Na/Glc_symporter_sf"/>
</dbReference>
<evidence type="ECO:0000256" key="14">
    <source>
        <dbReference type="SAM" id="MobiDB-lite"/>
    </source>
</evidence>
<protein>
    <submittedName>
        <fullName evidence="17">Sodium-dependent multivitamin transporter-like</fullName>
    </submittedName>
</protein>